<keyword evidence="2" id="KW-1185">Reference proteome</keyword>
<dbReference type="Proteomes" id="UP000011668">
    <property type="component" value="Unassembled WGS sequence"/>
</dbReference>
<comment type="caution">
    <text evidence="1">The sequence shown here is derived from an EMBL/GenBank/DDBJ whole genome shotgun (WGS) entry which is preliminary data.</text>
</comment>
<gene>
    <name evidence="1" type="ORF">AG1IA_09589</name>
</gene>
<reference evidence="1 2" key="1">
    <citation type="journal article" date="2013" name="Nat. Commun.">
        <title>The evolution and pathogenic mechanisms of the rice sheath blight pathogen.</title>
        <authorList>
            <person name="Zheng A."/>
            <person name="Lin R."/>
            <person name="Xu L."/>
            <person name="Qin P."/>
            <person name="Tang C."/>
            <person name="Ai P."/>
            <person name="Zhang D."/>
            <person name="Liu Y."/>
            <person name="Sun Z."/>
            <person name="Feng H."/>
            <person name="Wang Y."/>
            <person name="Chen Y."/>
            <person name="Liang X."/>
            <person name="Fu R."/>
            <person name="Li Q."/>
            <person name="Zhang J."/>
            <person name="Yu X."/>
            <person name="Xie Z."/>
            <person name="Ding L."/>
            <person name="Guan P."/>
            <person name="Tang J."/>
            <person name="Liang Y."/>
            <person name="Wang S."/>
            <person name="Deng Q."/>
            <person name="Li S."/>
            <person name="Zhu J."/>
            <person name="Wang L."/>
            <person name="Liu H."/>
            <person name="Li P."/>
        </authorList>
    </citation>
    <scope>NUCLEOTIDE SEQUENCE [LARGE SCALE GENOMIC DNA]</scope>
    <source>
        <strain evidence="2">AG-1 IA</strain>
    </source>
</reference>
<dbReference type="EMBL" id="AFRT01003543">
    <property type="protein sequence ID" value="ELU36382.1"/>
    <property type="molecule type" value="Genomic_DNA"/>
</dbReference>
<proteinExistence type="predicted"/>
<sequence length="57" mass="6499">MQQHHPQTWISVSPWYLSNLISHPGRHTHSSQTDLNSVLDNIANMVLSVQPALAKRR</sequence>
<name>L8WI38_THACA</name>
<organism evidence="1 2">
    <name type="scientific">Thanatephorus cucumeris (strain AG1-IA)</name>
    <name type="common">Rice sheath blight fungus</name>
    <name type="synonym">Rhizoctonia solani</name>
    <dbReference type="NCBI Taxonomy" id="983506"/>
    <lineage>
        <taxon>Eukaryota</taxon>
        <taxon>Fungi</taxon>
        <taxon>Dikarya</taxon>
        <taxon>Basidiomycota</taxon>
        <taxon>Agaricomycotina</taxon>
        <taxon>Agaricomycetes</taxon>
        <taxon>Cantharellales</taxon>
        <taxon>Ceratobasidiaceae</taxon>
        <taxon>Rhizoctonia</taxon>
        <taxon>Rhizoctonia solani AG-1</taxon>
    </lineage>
</organism>
<protein>
    <submittedName>
        <fullName evidence="1">Uncharacterized protein</fullName>
    </submittedName>
</protein>
<dbReference type="HOGENOM" id="CLU_2998077_0_0_1"/>
<evidence type="ECO:0000313" key="2">
    <source>
        <dbReference type="Proteomes" id="UP000011668"/>
    </source>
</evidence>
<evidence type="ECO:0000313" key="1">
    <source>
        <dbReference type="EMBL" id="ELU36382.1"/>
    </source>
</evidence>
<dbReference type="AlphaFoldDB" id="L8WI38"/>
<accession>L8WI38</accession>